<proteinExistence type="predicted"/>
<dbReference type="Proteomes" id="UP000030663">
    <property type="component" value="Unassembled WGS sequence"/>
</dbReference>
<evidence type="ECO:0000313" key="2">
    <source>
        <dbReference type="EMBL" id="EXK83421.1"/>
    </source>
</evidence>
<feature type="compositionally biased region" description="Acidic residues" evidence="1">
    <location>
        <begin position="104"/>
        <end position="115"/>
    </location>
</feature>
<dbReference type="EMBL" id="JH658402">
    <property type="protein sequence ID" value="EXK83421.1"/>
    <property type="molecule type" value="Genomic_DNA"/>
</dbReference>
<gene>
    <name evidence="2" type="ORF">FOQG_12283</name>
</gene>
<organism evidence="2 3">
    <name type="scientific">Fusarium oxysporum f. sp. raphani 54005</name>
    <dbReference type="NCBI Taxonomy" id="1089458"/>
    <lineage>
        <taxon>Eukaryota</taxon>
        <taxon>Fungi</taxon>
        <taxon>Dikarya</taxon>
        <taxon>Ascomycota</taxon>
        <taxon>Pezizomycotina</taxon>
        <taxon>Sordariomycetes</taxon>
        <taxon>Hypocreomycetidae</taxon>
        <taxon>Hypocreales</taxon>
        <taxon>Nectriaceae</taxon>
        <taxon>Fusarium</taxon>
        <taxon>Fusarium oxysporum species complex</taxon>
    </lineage>
</organism>
<feature type="compositionally biased region" description="Basic and acidic residues" evidence="1">
    <location>
        <begin position="88"/>
        <end position="102"/>
    </location>
</feature>
<sequence length="238" mass="27027">MSDPSLLCIQHSVRNNDSPVHSQAQEKDTLSKFMPIKEHELAQAGGPASNPVSVGDKSEYRTGKHSLKSFMTWNLIGDIDHAECHKEKINQPPSIREDRNGPECDSEFCEQDETTDSPTTSTSHSAARDGVYTSLFEFNRIPSAHRLSLRAHRTQGKVQRVSLLTGRTRRPLHKIQKRLSKESKPLQKDNTIMELMPLAASRNRFLDTDGDIILPSIKEFCEMNESDKEEWQRARSLF</sequence>
<feature type="region of interest" description="Disordered" evidence="1">
    <location>
        <begin position="88"/>
        <end position="126"/>
    </location>
</feature>
<evidence type="ECO:0000313" key="3">
    <source>
        <dbReference type="Proteomes" id="UP000030663"/>
    </source>
</evidence>
<dbReference type="HOGENOM" id="CLU_1165873_0_0_1"/>
<reference evidence="2 3" key="1">
    <citation type="submission" date="2011-11" db="EMBL/GenBank/DDBJ databases">
        <title>The Genome Sequence of Fusarium oxysporum PHW815.</title>
        <authorList>
            <consortium name="The Broad Institute Genome Sequencing Platform"/>
            <person name="Ma L.-J."/>
            <person name="Gale L.R."/>
            <person name="Schwartz D.C."/>
            <person name="Zhou S."/>
            <person name="Corby-Kistler H."/>
            <person name="Young S.K."/>
            <person name="Zeng Q."/>
            <person name="Gargeya S."/>
            <person name="Fitzgerald M."/>
            <person name="Haas B."/>
            <person name="Abouelleil A."/>
            <person name="Alvarado L."/>
            <person name="Arachchi H.M."/>
            <person name="Berlin A."/>
            <person name="Brown A."/>
            <person name="Chapman S.B."/>
            <person name="Chen Z."/>
            <person name="Dunbar C."/>
            <person name="Freedman E."/>
            <person name="Gearin G."/>
            <person name="Goldberg J."/>
            <person name="Griggs A."/>
            <person name="Gujja S."/>
            <person name="Heiman D."/>
            <person name="Howarth C."/>
            <person name="Larson L."/>
            <person name="Lui A."/>
            <person name="MacDonald P.J.P."/>
            <person name="Montmayeur A."/>
            <person name="Murphy C."/>
            <person name="Neiman D."/>
            <person name="Pearson M."/>
            <person name="Priest M."/>
            <person name="Roberts A."/>
            <person name="Saif S."/>
            <person name="Shea T."/>
            <person name="Shenoy N."/>
            <person name="Sisk P."/>
            <person name="Stolte C."/>
            <person name="Sykes S."/>
            <person name="Wortman J."/>
            <person name="Nusbaum C."/>
            <person name="Birren B."/>
        </authorList>
    </citation>
    <scope>NUCLEOTIDE SEQUENCE [LARGE SCALE GENOMIC DNA]</scope>
    <source>
        <strain evidence="2 3">54005</strain>
    </source>
</reference>
<keyword evidence="3" id="KW-1185">Reference proteome</keyword>
<evidence type="ECO:0000256" key="1">
    <source>
        <dbReference type="SAM" id="MobiDB-lite"/>
    </source>
</evidence>
<dbReference type="OrthoDB" id="5069028at2759"/>
<name>X0BNI9_FUSOX</name>
<protein>
    <submittedName>
        <fullName evidence="2">Uncharacterized protein</fullName>
    </submittedName>
</protein>
<accession>X0BNI9</accession>
<dbReference type="AlphaFoldDB" id="X0BNI9"/>
<feature type="compositionally biased region" description="Low complexity" evidence="1">
    <location>
        <begin position="116"/>
        <end position="125"/>
    </location>
</feature>